<accession>A0A4R5U1S9</accession>
<feature type="transmembrane region" description="Helical" evidence="1">
    <location>
        <begin position="121"/>
        <end position="141"/>
    </location>
</feature>
<feature type="transmembrane region" description="Helical" evidence="1">
    <location>
        <begin position="47"/>
        <end position="66"/>
    </location>
</feature>
<dbReference type="AlphaFoldDB" id="A0A4R5U1S9"/>
<feature type="transmembrane region" description="Helical" evidence="1">
    <location>
        <begin position="179"/>
        <end position="206"/>
    </location>
</feature>
<organism evidence="2 3">
    <name type="scientific">Luteimonas aestuarii</name>
    <dbReference type="NCBI Taxonomy" id="453837"/>
    <lineage>
        <taxon>Bacteria</taxon>
        <taxon>Pseudomonadati</taxon>
        <taxon>Pseudomonadota</taxon>
        <taxon>Gammaproteobacteria</taxon>
        <taxon>Lysobacterales</taxon>
        <taxon>Lysobacteraceae</taxon>
        <taxon>Luteimonas</taxon>
    </lineage>
</organism>
<evidence type="ECO:0000256" key="1">
    <source>
        <dbReference type="SAM" id="Phobius"/>
    </source>
</evidence>
<comment type="caution">
    <text evidence="2">The sequence shown here is derived from an EMBL/GenBank/DDBJ whole genome shotgun (WGS) entry which is preliminary data.</text>
</comment>
<evidence type="ECO:0000313" key="2">
    <source>
        <dbReference type="EMBL" id="TDK27537.1"/>
    </source>
</evidence>
<dbReference type="InterPro" id="IPR010721">
    <property type="entry name" value="UstE-like"/>
</dbReference>
<dbReference type="Pfam" id="PF06966">
    <property type="entry name" value="DUF1295"/>
    <property type="match status" value="1"/>
</dbReference>
<keyword evidence="1" id="KW-0472">Membrane</keyword>
<feature type="transmembrane region" description="Helical" evidence="1">
    <location>
        <begin position="91"/>
        <end position="115"/>
    </location>
</feature>
<dbReference type="OrthoDB" id="9789029at2"/>
<evidence type="ECO:0000313" key="3">
    <source>
        <dbReference type="Proteomes" id="UP000294796"/>
    </source>
</evidence>
<name>A0A4R5U1S9_9GAMM</name>
<dbReference type="Proteomes" id="UP000294796">
    <property type="component" value="Unassembled WGS sequence"/>
</dbReference>
<keyword evidence="3" id="KW-1185">Reference proteome</keyword>
<dbReference type="PANTHER" id="PTHR32251:SF17">
    <property type="entry name" value="STEROID 5-ALPHA REDUCTASE C-TERMINAL DOMAIN-CONTAINING PROTEIN"/>
    <property type="match status" value="1"/>
</dbReference>
<gene>
    <name evidence="2" type="ORF">E2F46_02970</name>
</gene>
<dbReference type="PROSITE" id="PS50244">
    <property type="entry name" value="S5A_REDUCTASE"/>
    <property type="match status" value="1"/>
</dbReference>
<keyword evidence="1" id="KW-1133">Transmembrane helix</keyword>
<dbReference type="PANTHER" id="PTHR32251">
    <property type="entry name" value="3-OXO-5-ALPHA-STEROID 4-DEHYDROGENASE"/>
    <property type="match status" value="1"/>
</dbReference>
<dbReference type="Gene3D" id="1.20.120.1630">
    <property type="match status" value="1"/>
</dbReference>
<sequence>MVVMTFGWAWQKRHRNIGIVDVLWSACVAAAALVAAALGDGATTPRVLLAVLGATWGLRLAAHLWLRVRSEPEDGRYQYLRAHWNSHQGKIFGFFQFQAGLVVLFALPFVAVAANPRDDGLGWWIAAIVVWLGSVGGEAIADRQLARFRARPENRGKTCRNGLWRYSRHPNYFFEWLHWFAYVLLAIGSPLWWLALAGPVVMFVFLRWVSGIPFTEQQALRTRGEDYRQYQRTTPMLFPWFPSVDDAPGAKERTS</sequence>
<reference evidence="2 3" key="1">
    <citation type="submission" date="2019-03" db="EMBL/GenBank/DDBJ databases">
        <title>Luteimonas zhaokaii sp.nov., isolated from the rectal contents of Plateau pika in Yushu, Qinghai Province, China.</title>
        <authorList>
            <person name="Zhang G."/>
        </authorList>
    </citation>
    <scope>NUCLEOTIDE SEQUENCE [LARGE SCALE GENOMIC DNA]</scope>
    <source>
        <strain evidence="2 3">B9</strain>
    </source>
</reference>
<dbReference type="EMBL" id="SMTF01000002">
    <property type="protein sequence ID" value="TDK27537.1"/>
    <property type="molecule type" value="Genomic_DNA"/>
</dbReference>
<keyword evidence="1" id="KW-0812">Transmembrane</keyword>
<dbReference type="GO" id="GO:0016020">
    <property type="term" value="C:membrane"/>
    <property type="evidence" value="ECO:0007669"/>
    <property type="project" value="TreeGrafter"/>
</dbReference>
<proteinExistence type="predicted"/>
<protein>
    <submittedName>
        <fullName evidence="2">DUF1295 domain-containing protein</fullName>
    </submittedName>
</protein>